<feature type="region of interest" description="Disordered" evidence="7">
    <location>
        <begin position="1"/>
        <end position="44"/>
    </location>
</feature>
<protein>
    <submittedName>
        <fullName evidence="9">Alpha kinase putative</fullName>
    </submittedName>
</protein>
<evidence type="ECO:0000256" key="2">
    <source>
        <dbReference type="ARBA" id="ARBA00022679"/>
    </source>
</evidence>
<dbReference type="InterPro" id="IPR011009">
    <property type="entry name" value="Kinase-like_dom_sf"/>
</dbReference>
<dbReference type="InterPro" id="IPR051852">
    <property type="entry name" value="Alpha-type_PK"/>
</dbReference>
<feature type="domain" description="Alpha-type protein kinase" evidence="8">
    <location>
        <begin position="183"/>
        <end position="402"/>
    </location>
</feature>
<dbReference type="GO" id="GO:0031037">
    <property type="term" value="P:myosin II filament disassembly"/>
    <property type="evidence" value="ECO:0007669"/>
    <property type="project" value="TreeGrafter"/>
</dbReference>
<keyword evidence="6" id="KW-0175">Coiled coil</keyword>
<evidence type="ECO:0000256" key="5">
    <source>
        <dbReference type="ARBA" id="ARBA00022840"/>
    </source>
</evidence>
<dbReference type="HOGENOM" id="CLU_283194_0_0_1"/>
<dbReference type="EMBL" id="FR824220">
    <property type="protein sequence ID" value="CCA22984.1"/>
    <property type="molecule type" value="Genomic_DNA"/>
</dbReference>
<dbReference type="PANTHER" id="PTHR45992:SF2">
    <property type="entry name" value="EUKARYOTIC ELONGATION FACTOR 2 KINASE"/>
    <property type="match status" value="1"/>
</dbReference>
<proteinExistence type="predicted"/>
<feature type="compositionally biased region" description="Basic and acidic residues" evidence="7">
    <location>
        <begin position="562"/>
        <end position="573"/>
    </location>
</feature>
<dbReference type="GO" id="GO:0005524">
    <property type="term" value="F:ATP binding"/>
    <property type="evidence" value="ECO:0007669"/>
    <property type="project" value="UniProtKB-KW"/>
</dbReference>
<feature type="region of interest" description="Disordered" evidence="7">
    <location>
        <begin position="484"/>
        <end position="505"/>
    </location>
</feature>
<evidence type="ECO:0000256" key="1">
    <source>
        <dbReference type="ARBA" id="ARBA00022527"/>
    </source>
</evidence>
<sequence>MERAMLHEAAPNDPLPIGNLTSMSSAVSSSSSSPNVSLPASTKKRRFRDAAVSSSASKNAQLASSCANRKSAVAMKANCLSASHSGTRNAFEKLNTLKLLLDAGHLNQEEYEARKTQLINEMTGTCADPKIPNHALLEMNVVRRLPQSTVNAEVVVQPLMHVVIPHNPPEFKRIISEHAEKLSFDVDTLEWHSMSTIVKIDVVPFATGQLRNAYYLQDLTGSSKNIETGHHEANTQLLVAKFMIQSADVSTYLSDVEMQAVCAHYARLYNEHEPPLKVDYAQSWLLKLKDRDGVVCCVEEYLPGAYVKYSNNNGFVGHATSATEERERNTPQAFSHFTFVASDYRLMVVDIQGVHDSYTDPQIHTFDGRGFGAGNLGTIGMEKFLQTHRCNEICKWLGLPVLIHAKNEKEDAEEDRGRYKAGGTAAPEYEMPFGNAIKKSTHRSGIEARNTFSKSVTVSEVLGEEFPLSEDDIVEPNRSLRGRRRRNEYSDESDSDSSGDDDLMCRTSSSFASTATTTRTTTASISAEEREYISNGFSGDFPRMQRRRRNALRVRKSAKKKMREERCQWSMDSRTDEEFDSSHSFRNRKSRKRNLCYGMPSSHPKRVAGTTNAAWNLFSDGKTASKCSQRISRWNESVTMDKIVDNSLSPSADLDLAIGKAQWKELQVQNEQLIASNSTLKQEIDGLIQEKEELFSYFQKQSDEQQGTISELEFVIEEHKKAICKSEDRMRESVSLVEDRDRLVGRLMAKVVRLKMDKEMAFMRAEDLENRFFYQTFQNRLELDHTIEKLCIRNRKYRPSQVIVPIPEEPKSDPSQLLAENMSSKAELTYQCREIEKLLLCVRNLEKTSQEAKKQVRVLELNEVEMSRKLFFSQKMVAHLQEKAAFLGRHSAVHAELLDTTSPNLAILDHEAEKLQRRDLETTLTALKDEREAWLVQQEELVHFFCQRIEEMTGKGAFGDDGCSPSLPHRMHSIDFWADETLCGMQRLLEKLRCDPTKVRRPEELHENCEPVGNRSLLERQLGMKLPSLPLTSPSKPGHPSSSPHSRNRSGFRMYDSNGSICAFRAGGRACSIAMQGASSPKKDVPKISRNGWKIDDELRL</sequence>
<organism evidence="9">
    <name type="scientific">Albugo laibachii Nc14</name>
    <dbReference type="NCBI Taxonomy" id="890382"/>
    <lineage>
        <taxon>Eukaryota</taxon>
        <taxon>Sar</taxon>
        <taxon>Stramenopiles</taxon>
        <taxon>Oomycota</taxon>
        <taxon>Peronosporomycetes</taxon>
        <taxon>Albuginales</taxon>
        <taxon>Albuginaceae</taxon>
        <taxon>Albugo</taxon>
    </lineage>
</organism>
<dbReference type="SMART" id="SM00811">
    <property type="entry name" value="Alpha_kinase"/>
    <property type="match status" value="1"/>
</dbReference>
<feature type="compositionally biased region" description="Low complexity" evidence="7">
    <location>
        <begin position="19"/>
        <end position="41"/>
    </location>
</feature>
<dbReference type="PROSITE" id="PS51158">
    <property type="entry name" value="ALPHA_KINASE"/>
    <property type="match status" value="1"/>
</dbReference>
<evidence type="ECO:0000256" key="4">
    <source>
        <dbReference type="ARBA" id="ARBA00022777"/>
    </source>
</evidence>
<evidence type="ECO:0000259" key="8">
    <source>
        <dbReference type="PROSITE" id="PS51158"/>
    </source>
</evidence>
<feature type="compositionally biased region" description="Acidic residues" evidence="7">
    <location>
        <begin position="490"/>
        <end position="502"/>
    </location>
</feature>
<gene>
    <name evidence="9" type="primary">AlNc14C175G8101</name>
    <name evidence="9" type="ORF">ALNC14_091270</name>
</gene>
<feature type="region of interest" description="Disordered" evidence="7">
    <location>
        <begin position="1027"/>
        <end position="1050"/>
    </location>
</feature>
<dbReference type="Pfam" id="PF02816">
    <property type="entry name" value="Alpha_kinase"/>
    <property type="match status" value="1"/>
</dbReference>
<feature type="coiled-coil region" evidence="6">
    <location>
        <begin position="835"/>
        <end position="862"/>
    </location>
</feature>
<dbReference type="SUPFAM" id="SSF56112">
    <property type="entry name" value="Protein kinase-like (PK-like)"/>
    <property type="match status" value="1"/>
</dbReference>
<dbReference type="GO" id="GO:1903013">
    <property type="term" value="P:response to differentiation-inducing factor 1"/>
    <property type="evidence" value="ECO:0007669"/>
    <property type="project" value="TreeGrafter"/>
</dbReference>
<evidence type="ECO:0000313" key="9">
    <source>
        <dbReference type="EMBL" id="CCA22984.1"/>
    </source>
</evidence>
<evidence type="ECO:0000256" key="3">
    <source>
        <dbReference type="ARBA" id="ARBA00022741"/>
    </source>
</evidence>
<reference evidence="9" key="1">
    <citation type="journal article" date="2011" name="PLoS Biol.">
        <title>Gene gain and loss during evolution of obligate parasitism in the white rust pathogen of Arabidopsis thaliana.</title>
        <authorList>
            <person name="Kemen E."/>
            <person name="Gardiner A."/>
            <person name="Schultz-Larsen T."/>
            <person name="Kemen A.C."/>
            <person name="Balmuth A.L."/>
            <person name="Robert-Seilaniantz A."/>
            <person name="Bailey K."/>
            <person name="Holub E."/>
            <person name="Studholme D.J."/>
            <person name="Maclean D."/>
            <person name="Jones J.D."/>
        </authorList>
    </citation>
    <scope>NUCLEOTIDE SEQUENCE</scope>
</reference>
<dbReference type="Gene3D" id="3.30.200.20">
    <property type="entry name" value="Phosphorylase Kinase, domain 1"/>
    <property type="match status" value="1"/>
</dbReference>
<keyword evidence="5" id="KW-0067">ATP-binding</keyword>
<dbReference type="PANTHER" id="PTHR45992">
    <property type="entry name" value="EUKARYOTIC ELONGATION FACTOR 2 KINASE-RELATED"/>
    <property type="match status" value="1"/>
</dbReference>
<evidence type="ECO:0000256" key="6">
    <source>
        <dbReference type="SAM" id="Coils"/>
    </source>
</evidence>
<dbReference type="InterPro" id="IPR004166">
    <property type="entry name" value="a-kinase_dom"/>
</dbReference>
<dbReference type="Gene3D" id="3.20.200.10">
    <property type="entry name" value="MHCK/EF2 kinase"/>
    <property type="match status" value="1"/>
</dbReference>
<dbReference type="AlphaFoldDB" id="F0WNU1"/>
<evidence type="ECO:0000256" key="7">
    <source>
        <dbReference type="SAM" id="MobiDB-lite"/>
    </source>
</evidence>
<keyword evidence="1" id="KW-0723">Serine/threonine-protein kinase</keyword>
<dbReference type="GO" id="GO:0004674">
    <property type="term" value="F:protein serine/threonine kinase activity"/>
    <property type="evidence" value="ECO:0007669"/>
    <property type="project" value="UniProtKB-KW"/>
</dbReference>
<keyword evidence="4 9" id="KW-0418">Kinase</keyword>
<name>F0WNU1_9STRA</name>
<keyword evidence="2" id="KW-0808">Transferase</keyword>
<accession>F0WNU1</accession>
<keyword evidence="3" id="KW-0547">Nucleotide-binding</keyword>
<feature type="region of interest" description="Disordered" evidence="7">
    <location>
        <begin position="554"/>
        <end position="573"/>
    </location>
</feature>
<reference evidence="9" key="2">
    <citation type="submission" date="2011-02" db="EMBL/GenBank/DDBJ databases">
        <authorList>
            <person name="MacLean D."/>
        </authorList>
    </citation>
    <scope>NUCLEOTIDE SEQUENCE</scope>
</reference>